<proteinExistence type="inferred from homology"/>
<evidence type="ECO:0000313" key="5">
    <source>
        <dbReference type="EMBL" id="GLI58325.1"/>
    </source>
</evidence>
<dbReference type="PANTHER" id="PTHR43792:SF8">
    <property type="entry name" value="[RIBOSOMAL PROTEIN US5]-ALANINE N-ACETYLTRANSFERASE"/>
    <property type="match status" value="1"/>
</dbReference>
<dbReference type="PROSITE" id="PS51186">
    <property type="entry name" value="GNAT"/>
    <property type="match status" value="1"/>
</dbReference>
<evidence type="ECO:0000256" key="3">
    <source>
        <dbReference type="ARBA" id="ARBA00038502"/>
    </source>
</evidence>
<dbReference type="SUPFAM" id="SSF55729">
    <property type="entry name" value="Acyl-CoA N-acyltransferases (Nat)"/>
    <property type="match status" value="1"/>
</dbReference>
<dbReference type="GO" id="GO:0008999">
    <property type="term" value="F:protein-N-terminal-alanine acetyltransferase activity"/>
    <property type="evidence" value="ECO:0007669"/>
    <property type="project" value="TreeGrafter"/>
</dbReference>
<dbReference type="RefSeq" id="WP_281838091.1">
    <property type="nucleotide sequence ID" value="NZ_BSDY01000046.1"/>
</dbReference>
<dbReference type="Gene3D" id="3.40.630.30">
    <property type="match status" value="1"/>
</dbReference>
<evidence type="ECO:0000256" key="1">
    <source>
        <dbReference type="ARBA" id="ARBA00022679"/>
    </source>
</evidence>
<name>A0A9W6LQ88_9FUSO</name>
<keyword evidence="6" id="KW-1185">Reference proteome</keyword>
<dbReference type="InterPro" id="IPR051531">
    <property type="entry name" value="N-acetyltransferase"/>
</dbReference>
<comment type="similarity">
    <text evidence="3">Belongs to the acetyltransferase family. RimJ subfamily.</text>
</comment>
<dbReference type="EMBL" id="BSDY01000046">
    <property type="protein sequence ID" value="GLI58325.1"/>
    <property type="molecule type" value="Genomic_DNA"/>
</dbReference>
<organism evidence="5 6">
    <name type="scientific">Propionigenium maris DSM 9537</name>
    <dbReference type="NCBI Taxonomy" id="1123000"/>
    <lineage>
        <taxon>Bacteria</taxon>
        <taxon>Fusobacteriati</taxon>
        <taxon>Fusobacteriota</taxon>
        <taxon>Fusobacteriia</taxon>
        <taxon>Fusobacteriales</taxon>
        <taxon>Fusobacteriaceae</taxon>
        <taxon>Propionigenium</taxon>
    </lineage>
</organism>
<keyword evidence="1" id="KW-0808">Transferase</keyword>
<protein>
    <submittedName>
        <fullName evidence="5">Alanine acetyltransferase</fullName>
    </submittedName>
</protein>
<dbReference type="InterPro" id="IPR000182">
    <property type="entry name" value="GNAT_dom"/>
</dbReference>
<dbReference type="Pfam" id="PF13302">
    <property type="entry name" value="Acetyltransf_3"/>
    <property type="match status" value="1"/>
</dbReference>
<dbReference type="Proteomes" id="UP001144471">
    <property type="component" value="Unassembled WGS sequence"/>
</dbReference>
<accession>A0A9W6LQ88</accession>
<gene>
    <name evidence="5" type="primary">rimI</name>
    <name evidence="5" type="ORF">PM10SUCC1_38390</name>
</gene>
<feature type="domain" description="N-acetyltransferase" evidence="4">
    <location>
        <begin position="23"/>
        <end position="179"/>
    </location>
</feature>
<dbReference type="PANTHER" id="PTHR43792">
    <property type="entry name" value="GNAT FAMILY, PUTATIVE (AFU_ORTHOLOGUE AFUA_3G00765)-RELATED-RELATED"/>
    <property type="match status" value="1"/>
</dbReference>
<dbReference type="AlphaFoldDB" id="A0A9W6LQ88"/>
<dbReference type="InterPro" id="IPR016181">
    <property type="entry name" value="Acyl_CoA_acyltransferase"/>
</dbReference>
<evidence type="ECO:0000313" key="6">
    <source>
        <dbReference type="Proteomes" id="UP001144471"/>
    </source>
</evidence>
<dbReference type="GO" id="GO:0005737">
    <property type="term" value="C:cytoplasm"/>
    <property type="evidence" value="ECO:0007669"/>
    <property type="project" value="TreeGrafter"/>
</dbReference>
<keyword evidence="2" id="KW-0012">Acyltransferase</keyword>
<evidence type="ECO:0000259" key="4">
    <source>
        <dbReference type="PROSITE" id="PS51186"/>
    </source>
</evidence>
<comment type="caution">
    <text evidence="5">The sequence shown here is derived from an EMBL/GenBank/DDBJ whole genome shotgun (WGS) entry which is preliminary data.</text>
</comment>
<evidence type="ECO:0000256" key="2">
    <source>
        <dbReference type="ARBA" id="ARBA00023315"/>
    </source>
</evidence>
<sequence length="186" mass="22308">MIVLETERLYLKMLDESSAKEVTNYYKRNRGFFKKWESYKRDDFFSVEYHERLLSLEKNEIGNGTRLKLWIYLKDNDTLIGFINFGNIIRSSFESSFLGFKLDKEQQKHGYMTEALKKALNYYFSVLKLHRVEVNIMPSNLPSQKLVKKLGFIEEGIARKYLKINGQWEDHIHFTLLREEFLENLK</sequence>
<reference evidence="5" key="1">
    <citation type="submission" date="2022-12" db="EMBL/GenBank/DDBJ databases">
        <title>Reference genome sequencing for broad-spectrum identification of bacterial and archaeal isolates by mass spectrometry.</title>
        <authorList>
            <person name="Sekiguchi Y."/>
            <person name="Tourlousse D.M."/>
        </authorList>
    </citation>
    <scope>NUCLEOTIDE SEQUENCE</scope>
    <source>
        <strain evidence="5">10succ1</strain>
    </source>
</reference>